<dbReference type="NCBIfam" id="TIGR01512">
    <property type="entry name" value="ATPase-IB2_Cd"/>
    <property type="match status" value="1"/>
</dbReference>
<evidence type="ECO:0000256" key="7">
    <source>
        <dbReference type="ARBA" id="ARBA00022741"/>
    </source>
</evidence>
<feature type="transmembrane region" description="Helical" evidence="18">
    <location>
        <begin position="360"/>
        <end position="382"/>
    </location>
</feature>
<sequence>MEKATFNITGMSCSACQSRIEKAVAALSGITLVNVNLLKNTMQVSFDPKQLSPQEIINTVKQVGYDATYSSMPKANNDTDANTKNSLTTAQQMVKKRLIISCLFAVPLFYLAMGHMLGLPIPAFLSQSTTIFSYAFTQFLLTLPVLVVNINYYKNGFKALFAGAPNMNSLIAIGSGSAMIYSIYILYKIGIALEKSDLKMANHLAMQLYFESAAMILTLITAGKYIEVGVKEKTSTAMTNLMNLMPKTAVIIDGGKEKVIHCDDIAIGDSLVIKSGDSIPVDGIIINGSGLIDQSSLTGESIPLEKQVGDQVMSASINQSGYFVMRVTKVGEATTLAQIIRLVDEATSSKPPIAKLADKISGIFVPMVILIAVIAMMTWLILGASLEFALSIAIAILVISCPCALGLATPTAIMVGAGKGATQGVLFKSATAIQTTQQIDTVILDKTGTITEGKPQVTDILCTEIIDPATLLFIAASLEKLSPHPIAQAIITAFTQHKKGYGEVFDYQTIPGQGISGFIEHQQYVIGNLTLMRQRQITINTELQQQANAMALAGKTVLFIANTTYLLGLIAVADVIKVTSRQAIAELTRMGIDVHMFTGDNNLTASAIQKQVDIKQVSAELLPQDKALLIRQLQQQGKKVAMIGDGINDAPALASADIGMAIGAGSDIAIESADIVLIKSDLLDAVTAIQLSKAVMRNIRQNLFWAFFYNIISIPLAAGVFYHFWHITLNPMIAAMAMSLSSVSIIINALRLHLFKPQRHLADQHALNISALNSELENRALTQEVIRMKKQIYIEGMSCQHCCQRVKKALDTIPGVTEVEIDLTTNIATVKFNQGVTTESLTTAITNAGYDVIKIQ</sequence>
<feature type="transmembrane region" description="Helical" evidence="18">
    <location>
        <begin position="165"/>
        <end position="187"/>
    </location>
</feature>
<organism evidence="20 21">
    <name type="scientific">Candidatus Schmidhempelia bombi str. Bimp</name>
    <dbReference type="NCBI Taxonomy" id="1387197"/>
    <lineage>
        <taxon>Bacteria</taxon>
        <taxon>Pseudomonadati</taxon>
        <taxon>Pseudomonadota</taxon>
        <taxon>Gammaproteobacteria</taxon>
        <taxon>Orbales</taxon>
        <taxon>Orbaceae</taxon>
        <taxon>Candidatus Schmidhempelia</taxon>
    </lineage>
</organism>
<dbReference type="GO" id="GO:0043682">
    <property type="term" value="F:P-type divalent copper transporter activity"/>
    <property type="evidence" value="ECO:0007669"/>
    <property type="project" value="UniProtKB-EC"/>
</dbReference>
<dbReference type="NCBIfam" id="TIGR01494">
    <property type="entry name" value="ATPase_P-type"/>
    <property type="match status" value="1"/>
</dbReference>
<dbReference type="CDD" id="cd02094">
    <property type="entry name" value="P-type_ATPase_Cu-like"/>
    <property type="match status" value="1"/>
</dbReference>
<dbReference type="Gene3D" id="2.70.150.10">
    <property type="entry name" value="Calcium-transporting ATPase, cytoplasmic transduction domain A"/>
    <property type="match status" value="1"/>
</dbReference>
<keyword evidence="3" id="KW-0813">Transport</keyword>
<protein>
    <recommendedName>
        <fullName evidence="16">P-type Cu(2+) transporter</fullName>
        <ecNumber evidence="16">7.2.2.9</ecNumber>
    </recommendedName>
</protein>
<dbReference type="InterPro" id="IPR001757">
    <property type="entry name" value="P_typ_ATPase"/>
</dbReference>
<evidence type="ECO:0000256" key="18">
    <source>
        <dbReference type="RuleBase" id="RU362081"/>
    </source>
</evidence>
<feature type="transmembrane region" description="Helical" evidence="18">
    <location>
        <begin position="131"/>
        <end position="153"/>
    </location>
</feature>
<dbReference type="EC" id="7.2.2.9" evidence="16"/>
<keyword evidence="7 18" id="KW-0547">Nucleotide-binding</keyword>
<keyword evidence="8" id="KW-0187">Copper transport</keyword>
<feature type="transmembrane region" description="Helical" evidence="18">
    <location>
        <begin position="731"/>
        <end position="750"/>
    </location>
</feature>
<dbReference type="Proteomes" id="UP000506160">
    <property type="component" value="Unassembled WGS sequence"/>
</dbReference>
<keyword evidence="10" id="KW-0460">Magnesium</keyword>
<dbReference type="GO" id="GO:0016887">
    <property type="term" value="F:ATP hydrolysis activity"/>
    <property type="evidence" value="ECO:0007669"/>
    <property type="project" value="InterPro"/>
</dbReference>
<proteinExistence type="inferred from homology"/>
<dbReference type="NCBIfam" id="TIGR01525">
    <property type="entry name" value="ATPase-IB_hvy"/>
    <property type="match status" value="1"/>
</dbReference>
<evidence type="ECO:0000256" key="17">
    <source>
        <dbReference type="ARBA" id="ARBA00047424"/>
    </source>
</evidence>
<dbReference type="InterPro" id="IPR023214">
    <property type="entry name" value="HAD_sf"/>
</dbReference>
<dbReference type="PANTHER" id="PTHR43520">
    <property type="entry name" value="ATP7, ISOFORM B"/>
    <property type="match status" value="1"/>
</dbReference>
<evidence type="ECO:0000256" key="9">
    <source>
        <dbReference type="ARBA" id="ARBA00022840"/>
    </source>
</evidence>
<evidence type="ECO:0000256" key="6">
    <source>
        <dbReference type="ARBA" id="ARBA00022737"/>
    </source>
</evidence>
<dbReference type="InterPro" id="IPR008250">
    <property type="entry name" value="ATPase_P-typ_transduc_dom_A_sf"/>
</dbReference>
<dbReference type="GO" id="GO:0005524">
    <property type="term" value="F:ATP binding"/>
    <property type="evidence" value="ECO:0007669"/>
    <property type="project" value="UniProtKB-UniRule"/>
</dbReference>
<dbReference type="SUPFAM" id="SSF81660">
    <property type="entry name" value="Metal cation-transporting ATPase, ATP-binding domain N"/>
    <property type="match status" value="1"/>
</dbReference>
<keyword evidence="6" id="KW-0677">Repeat</keyword>
<evidence type="ECO:0000256" key="16">
    <source>
        <dbReference type="ARBA" id="ARBA00038904"/>
    </source>
</evidence>
<dbReference type="InterPro" id="IPR018303">
    <property type="entry name" value="ATPase_P-typ_P_site"/>
</dbReference>
<dbReference type="Pfam" id="PF00403">
    <property type="entry name" value="HMA"/>
    <property type="match status" value="2"/>
</dbReference>
<feature type="transmembrane region" description="Helical" evidence="18">
    <location>
        <begin position="703"/>
        <end position="725"/>
    </location>
</feature>
<feature type="domain" description="HMA" evidence="19">
    <location>
        <begin position="788"/>
        <end position="853"/>
    </location>
</feature>
<evidence type="ECO:0000256" key="13">
    <source>
        <dbReference type="ARBA" id="ARBA00023008"/>
    </source>
</evidence>
<dbReference type="Gene3D" id="3.40.1110.10">
    <property type="entry name" value="Calcium-transporting ATPase, cytoplasmic domain N"/>
    <property type="match status" value="1"/>
</dbReference>
<comment type="catalytic activity">
    <reaction evidence="17">
        <text>Cu(2+)(in) + ATP + H2O = Cu(2+)(out) + ADP + phosphate + H(+)</text>
        <dbReference type="Rhea" id="RHEA:10376"/>
        <dbReference type="ChEBI" id="CHEBI:15377"/>
        <dbReference type="ChEBI" id="CHEBI:15378"/>
        <dbReference type="ChEBI" id="CHEBI:29036"/>
        <dbReference type="ChEBI" id="CHEBI:30616"/>
        <dbReference type="ChEBI" id="CHEBI:43474"/>
        <dbReference type="ChEBI" id="CHEBI:456216"/>
        <dbReference type="EC" id="7.2.2.9"/>
    </reaction>
</comment>
<keyword evidence="18" id="KW-1003">Cell membrane</keyword>
<dbReference type="InterPro" id="IPR017969">
    <property type="entry name" value="Heavy-metal-associated_CS"/>
</dbReference>
<dbReference type="InterPro" id="IPR027256">
    <property type="entry name" value="P-typ_ATPase_IB"/>
</dbReference>
<evidence type="ECO:0000256" key="15">
    <source>
        <dbReference type="ARBA" id="ARBA00023136"/>
    </source>
</evidence>
<feature type="transmembrane region" description="Helical" evidence="18">
    <location>
        <begin position="98"/>
        <end position="119"/>
    </location>
</feature>
<dbReference type="SUPFAM" id="SSF55008">
    <property type="entry name" value="HMA, heavy metal-associated domain"/>
    <property type="match status" value="2"/>
</dbReference>
<evidence type="ECO:0000256" key="4">
    <source>
        <dbReference type="ARBA" id="ARBA00022692"/>
    </source>
</evidence>
<dbReference type="Gene3D" id="3.40.50.1000">
    <property type="entry name" value="HAD superfamily/HAD-like"/>
    <property type="match status" value="1"/>
</dbReference>
<name>A0AB94IBD5_9GAMM</name>
<dbReference type="Gene3D" id="3.30.70.100">
    <property type="match status" value="2"/>
</dbReference>
<dbReference type="SUPFAM" id="SSF81665">
    <property type="entry name" value="Calcium ATPase, transmembrane domain M"/>
    <property type="match status" value="1"/>
</dbReference>
<keyword evidence="14" id="KW-0406">Ion transport</keyword>
<dbReference type="InterPro" id="IPR023298">
    <property type="entry name" value="ATPase_P-typ_TM_dom_sf"/>
</dbReference>
<reference evidence="20 21" key="1">
    <citation type="journal article" date="2014" name="Appl. Environ. Microbiol.">
        <title>Genomic features of a bumble bee symbiont reflect its host environment.</title>
        <authorList>
            <person name="Martinson V.G."/>
            <person name="Magoc T."/>
            <person name="Koch H."/>
            <person name="Salzberg S.L."/>
            <person name="Moran N.A."/>
        </authorList>
    </citation>
    <scope>NUCLEOTIDE SEQUENCE [LARGE SCALE GENOMIC DNA]</scope>
    <source>
        <strain evidence="20 21">Bimp</strain>
    </source>
</reference>
<dbReference type="InterPro" id="IPR006121">
    <property type="entry name" value="HMA_dom"/>
</dbReference>
<keyword evidence="12 18" id="KW-1133">Transmembrane helix</keyword>
<dbReference type="PROSITE" id="PS00154">
    <property type="entry name" value="ATPASE_E1_E2"/>
    <property type="match status" value="1"/>
</dbReference>
<evidence type="ECO:0000259" key="19">
    <source>
        <dbReference type="PROSITE" id="PS50846"/>
    </source>
</evidence>
<dbReference type="FunFam" id="2.70.150.10:FF:000002">
    <property type="entry name" value="Copper-transporting ATPase 1, putative"/>
    <property type="match status" value="1"/>
</dbReference>
<dbReference type="NCBIfam" id="TIGR01511">
    <property type="entry name" value="ATPase-IB1_Cu"/>
    <property type="match status" value="1"/>
</dbReference>
<dbReference type="GO" id="GO:0055070">
    <property type="term" value="P:copper ion homeostasis"/>
    <property type="evidence" value="ECO:0007669"/>
    <property type="project" value="TreeGrafter"/>
</dbReference>
<comment type="caution">
    <text evidence="20">The sequence shown here is derived from an EMBL/GenBank/DDBJ whole genome shotgun (WGS) entry which is preliminary data.</text>
</comment>
<evidence type="ECO:0000256" key="12">
    <source>
        <dbReference type="ARBA" id="ARBA00022989"/>
    </source>
</evidence>
<dbReference type="CDD" id="cd00371">
    <property type="entry name" value="HMA"/>
    <property type="match status" value="2"/>
</dbReference>
<dbReference type="PRINTS" id="PR00119">
    <property type="entry name" value="CATATPASE"/>
</dbReference>
<evidence type="ECO:0000256" key="8">
    <source>
        <dbReference type="ARBA" id="ARBA00022796"/>
    </source>
</evidence>
<evidence type="ECO:0000256" key="2">
    <source>
        <dbReference type="ARBA" id="ARBA00006024"/>
    </source>
</evidence>
<keyword evidence="13" id="KW-0186">Copper</keyword>
<dbReference type="InterPro" id="IPR059000">
    <property type="entry name" value="ATPase_P-type_domA"/>
</dbReference>
<evidence type="ECO:0000313" key="21">
    <source>
        <dbReference type="Proteomes" id="UP000506160"/>
    </source>
</evidence>
<dbReference type="PANTHER" id="PTHR43520:SF8">
    <property type="entry name" value="P-TYPE CU(+) TRANSPORTER"/>
    <property type="match status" value="1"/>
</dbReference>
<evidence type="ECO:0000256" key="5">
    <source>
        <dbReference type="ARBA" id="ARBA00022723"/>
    </source>
</evidence>
<dbReference type="GO" id="GO:0005886">
    <property type="term" value="C:plasma membrane"/>
    <property type="evidence" value="ECO:0007669"/>
    <property type="project" value="UniProtKB-SubCell"/>
</dbReference>
<dbReference type="Pfam" id="PF00122">
    <property type="entry name" value="E1-E2_ATPase"/>
    <property type="match status" value="1"/>
</dbReference>
<dbReference type="RefSeq" id="WP_024496493.1">
    <property type="nucleotide sequence ID" value="NZ_AWGA01000067.1"/>
</dbReference>
<evidence type="ECO:0000256" key="14">
    <source>
        <dbReference type="ARBA" id="ARBA00023065"/>
    </source>
</evidence>
<dbReference type="InterPro" id="IPR036412">
    <property type="entry name" value="HAD-like_sf"/>
</dbReference>
<dbReference type="InterPro" id="IPR044492">
    <property type="entry name" value="P_typ_ATPase_HD_dom"/>
</dbReference>
<dbReference type="SFLD" id="SFLDF00027">
    <property type="entry name" value="p-type_atpase"/>
    <property type="match status" value="1"/>
</dbReference>
<dbReference type="PROSITE" id="PS01047">
    <property type="entry name" value="HMA_1"/>
    <property type="match status" value="2"/>
</dbReference>
<feature type="transmembrane region" description="Helical" evidence="18">
    <location>
        <begin position="388"/>
        <end position="409"/>
    </location>
</feature>
<keyword evidence="9 18" id="KW-0067">ATP-binding</keyword>
<dbReference type="FunFam" id="3.30.70.100:FF:000005">
    <property type="entry name" value="Copper-exporting P-type ATPase A"/>
    <property type="match status" value="1"/>
</dbReference>
<keyword evidence="4 18" id="KW-0812">Transmembrane</keyword>
<dbReference type="PROSITE" id="PS50846">
    <property type="entry name" value="HMA_2"/>
    <property type="match status" value="2"/>
</dbReference>
<evidence type="ECO:0000256" key="1">
    <source>
        <dbReference type="ARBA" id="ARBA00004127"/>
    </source>
</evidence>
<accession>A0AB94IBD5</accession>
<dbReference type="SUPFAM" id="SSF56784">
    <property type="entry name" value="HAD-like"/>
    <property type="match status" value="1"/>
</dbReference>
<dbReference type="NCBIfam" id="TIGR00003">
    <property type="entry name" value="copper ion binding protein"/>
    <property type="match status" value="2"/>
</dbReference>
<dbReference type="InterPro" id="IPR036163">
    <property type="entry name" value="HMA_dom_sf"/>
</dbReference>
<dbReference type="AlphaFoldDB" id="A0AB94IBD5"/>
<evidence type="ECO:0000256" key="11">
    <source>
        <dbReference type="ARBA" id="ARBA00022967"/>
    </source>
</evidence>
<feature type="transmembrane region" description="Helical" evidence="18">
    <location>
        <begin position="207"/>
        <end position="226"/>
    </location>
</feature>
<dbReference type="Pfam" id="PF00702">
    <property type="entry name" value="Hydrolase"/>
    <property type="match status" value="1"/>
</dbReference>
<keyword evidence="11" id="KW-1278">Translocase</keyword>
<comment type="subcellular location">
    <subcellularLocation>
        <location evidence="18">Cell membrane</location>
    </subcellularLocation>
    <subcellularLocation>
        <location evidence="1">Endomembrane system</location>
        <topology evidence="1">Multi-pass membrane protein</topology>
    </subcellularLocation>
</comment>
<keyword evidence="15 18" id="KW-0472">Membrane</keyword>
<dbReference type="InterPro" id="IPR006122">
    <property type="entry name" value="HMA_Cu_ion-bd"/>
</dbReference>
<dbReference type="SFLD" id="SFLDG00002">
    <property type="entry name" value="C1.7:_P-type_atpase_like"/>
    <property type="match status" value="1"/>
</dbReference>
<gene>
    <name evidence="20" type="primary">cadA</name>
    <name evidence="20" type="ORF">O970_07455</name>
</gene>
<evidence type="ECO:0000256" key="10">
    <source>
        <dbReference type="ARBA" id="ARBA00022842"/>
    </source>
</evidence>
<dbReference type="GO" id="GO:0005507">
    <property type="term" value="F:copper ion binding"/>
    <property type="evidence" value="ECO:0007669"/>
    <property type="project" value="InterPro"/>
</dbReference>
<dbReference type="InterPro" id="IPR023299">
    <property type="entry name" value="ATPase_P-typ_cyto_dom_N"/>
</dbReference>
<keyword evidence="5 18" id="KW-0479">Metal-binding</keyword>
<keyword evidence="21" id="KW-1185">Reference proteome</keyword>
<keyword evidence="20" id="KW-0378">Hydrolase</keyword>
<dbReference type="PRINTS" id="PR00120">
    <property type="entry name" value="HATPASE"/>
</dbReference>
<dbReference type="SUPFAM" id="SSF81653">
    <property type="entry name" value="Calcium ATPase, transduction domain A"/>
    <property type="match status" value="1"/>
</dbReference>
<evidence type="ECO:0000313" key="20">
    <source>
        <dbReference type="EMBL" id="TEA26717.1"/>
    </source>
</evidence>
<feature type="domain" description="HMA" evidence="19">
    <location>
        <begin position="2"/>
        <end position="68"/>
    </location>
</feature>
<dbReference type="SFLD" id="SFLDS00003">
    <property type="entry name" value="Haloacid_Dehalogenase"/>
    <property type="match status" value="1"/>
</dbReference>
<comment type="similarity">
    <text evidence="2 18">Belongs to the cation transport ATPase (P-type) (TC 3.A.3) family. Type IB subfamily.</text>
</comment>
<dbReference type="EMBL" id="AWGA01000067">
    <property type="protein sequence ID" value="TEA26717.1"/>
    <property type="molecule type" value="Genomic_DNA"/>
</dbReference>
<evidence type="ECO:0000256" key="3">
    <source>
        <dbReference type="ARBA" id="ARBA00022448"/>
    </source>
</evidence>
<dbReference type="GO" id="GO:0012505">
    <property type="term" value="C:endomembrane system"/>
    <property type="evidence" value="ECO:0007669"/>
    <property type="project" value="UniProtKB-SubCell"/>
</dbReference>